<dbReference type="OrthoDB" id="9342527at2"/>
<gene>
    <name evidence="1" type="ORF">Kalk_14530</name>
</gene>
<evidence type="ECO:0000313" key="2">
    <source>
        <dbReference type="Proteomes" id="UP000235116"/>
    </source>
</evidence>
<dbReference type="AlphaFoldDB" id="A0A2K9LMR6"/>
<dbReference type="Proteomes" id="UP000235116">
    <property type="component" value="Chromosome"/>
</dbReference>
<keyword evidence="2" id="KW-1185">Reference proteome</keyword>
<name>A0A2K9LMR6_9GAMM</name>
<accession>A0A2K9LMR6</accession>
<evidence type="ECO:0000313" key="1">
    <source>
        <dbReference type="EMBL" id="AUM13563.1"/>
    </source>
</evidence>
<sequence>MAVPPLLCGANESVRFLPAMEFRQLAWMCLLCCLTCYGQDDLGTSNWLALSGNQLRYYNQPAPEPEFAAPALDDADISADPFHDYPSLKDYYVPRLRPGYLDQGVQYLLDSRESVSSAVSVMGERMDAYFAGENYQMNENDTYLRVRVAEKWIETGRFEPELDYKFRLDLPGTKKRYRLVLLYTEDNEQGLEERNRPSETAVPSNDQSLFAGLLRTLSDESGQWETKLSGGIKVKLPPDPFLRASGKRLVPIGKEWELVLHSTAEWFNSSGFHADADVVLERLLTQNYLFRMTTLVDWRDENDTLEFGQTFKIFNDLSERDAIVYQLGVFGTSFSHPSIDTYYISADYRRRLYKDWLYMNVIPELAFPREESFSGVASITLSFEVYFR</sequence>
<dbReference type="EMBL" id="CP022684">
    <property type="protein sequence ID" value="AUM13563.1"/>
    <property type="molecule type" value="Genomic_DNA"/>
</dbReference>
<dbReference type="KEGG" id="kak:Kalk_14530"/>
<organism evidence="1 2">
    <name type="scientific">Ketobacter alkanivorans</name>
    <dbReference type="NCBI Taxonomy" id="1917421"/>
    <lineage>
        <taxon>Bacteria</taxon>
        <taxon>Pseudomonadati</taxon>
        <taxon>Pseudomonadota</taxon>
        <taxon>Gammaproteobacteria</taxon>
        <taxon>Pseudomonadales</taxon>
        <taxon>Ketobacteraceae</taxon>
        <taxon>Ketobacter</taxon>
    </lineage>
</organism>
<reference evidence="2" key="1">
    <citation type="submission" date="2017-08" db="EMBL/GenBank/DDBJ databases">
        <title>Direct submision.</title>
        <authorList>
            <person name="Kim S.-J."/>
            <person name="Rhee S.-K."/>
        </authorList>
    </citation>
    <scope>NUCLEOTIDE SEQUENCE [LARGE SCALE GENOMIC DNA]</scope>
    <source>
        <strain evidence="2">GI5</strain>
    </source>
</reference>
<protein>
    <submittedName>
        <fullName evidence="1">Uncharacterized protein</fullName>
    </submittedName>
</protein>
<dbReference type="RefSeq" id="WP_101894938.1">
    <property type="nucleotide sequence ID" value="NZ_CP022684.1"/>
</dbReference>
<proteinExistence type="predicted"/>